<dbReference type="AlphaFoldDB" id="A0A0B6XYE5"/>
<proteinExistence type="predicted"/>
<protein>
    <submittedName>
        <fullName evidence="1">Uncharacterized protein</fullName>
    </submittedName>
</protein>
<gene>
    <name evidence="1" type="primary">ORF3628</name>
</gene>
<sequence length="61" mass="6813">MLKILLDEEIYRKTLPQEQTSAARSVMKCDRSFTNNNLTSLVDHSLTDLTCLMNSSSSSSS</sequence>
<dbReference type="EMBL" id="HACG01001450">
    <property type="protein sequence ID" value="CEK48315.1"/>
    <property type="molecule type" value="Transcribed_RNA"/>
</dbReference>
<feature type="non-terminal residue" evidence="1">
    <location>
        <position position="61"/>
    </location>
</feature>
<organism evidence="1">
    <name type="scientific">Arion vulgaris</name>
    <dbReference type="NCBI Taxonomy" id="1028688"/>
    <lineage>
        <taxon>Eukaryota</taxon>
        <taxon>Metazoa</taxon>
        <taxon>Spiralia</taxon>
        <taxon>Lophotrochozoa</taxon>
        <taxon>Mollusca</taxon>
        <taxon>Gastropoda</taxon>
        <taxon>Heterobranchia</taxon>
        <taxon>Euthyneura</taxon>
        <taxon>Panpulmonata</taxon>
        <taxon>Eupulmonata</taxon>
        <taxon>Stylommatophora</taxon>
        <taxon>Helicina</taxon>
        <taxon>Arionoidea</taxon>
        <taxon>Arionidae</taxon>
        <taxon>Arion</taxon>
    </lineage>
</organism>
<accession>A0A0B6XYE5</accession>
<name>A0A0B6XYE5_9EUPU</name>
<reference evidence="1" key="1">
    <citation type="submission" date="2014-12" db="EMBL/GenBank/DDBJ databases">
        <title>Insight into the proteome of Arion vulgaris.</title>
        <authorList>
            <person name="Aradska J."/>
            <person name="Bulat T."/>
            <person name="Smidak R."/>
            <person name="Sarate P."/>
            <person name="Gangsoo J."/>
            <person name="Sialana F."/>
            <person name="Bilban M."/>
            <person name="Lubec G."/>
        </authorList>
    </citation>
    <scope>NUCLEOTIDE SEQUENCE</scope>
    <source>
        <tissue evidence="1">Skin</tissue>
    </source>
</reference>
<evidence type="ECO:0000313" key="1">
    <source>
        <dbReference type="EMBL" id="CEK48315.1"/>
    </source>
</evidence>